<dbReference type="InterPro" id="IPR052937">
    <property type="entry name" value="Inner_membrane_protein"/>
</dbReference>
<gene>
    <name evidence="3" type="ORF">CAG99_10460</name>
</gene>
<organism evidence="3 4">
    <name type="scientific">Streptomyces marincola</name>
    <dbReference type="NCBI Taxonomy" id="2878388"/>
    <lineage>
        <taxon>Bacteria</taxon>
        <taxon>Bacillati</taxon>
        <taxon>Actinomycetota</taxon>
        <taxon>Actinomycetes</taxon>
        <taxon>Kitasatosporales</taxon>
        <taxon>Streptomycetaceae</taxon>
        <taxon>Streptomyces</taxon>
    </lineage>
</organism>
<dbReference type="Pfam" id="PF03733">
    <property type="entry name" value="YccF"/>
    <property type="match status" value="2"/>
</dbReference>
<evidence type="ECO:0000259" key="2">
    <source>
        <dbReference type="Pfam" id="PF03733"/>
    </source>
</evidence>
<dbReference type="OrthoDB" id="3238663at2"/>
<reference evidence="3 4" key="1">
    <citation type="submission" date="2017-05" db="EMBL/GenBank/DDBJ databases">
        <title>Complete genome sequence of Streptomyces sp. SCSIO 03032 revealed the diverse biosynthetic pathways for its bioactive secondary metabolites.</title>
        <authorList>
            <person name="Ma L."/>
            <person name="Zhu Y."/>
            <person name="Zhang W."/>
            <person name="Zhang G."/>
            <person name="Tian X."/>
            <person name="Zhang S."/>
            <person name="Zhang C."/>
        </authorList>
    </citation>
    <scope>NUCLEOTIDE SEQUENCE [LARGE SCALE GENOMIC DNA]</scope>
    <source>
        <strain evidence="3 4">SCSIO 03032</strain>
    </source>
</reference>
<dbReference type="RefSeq" id="WP_086158901.1">
    <property type="nucleotide sequence ID" value="NZ_CP021121.1"/>
</dbReference>
<dbReference type="InterPro" id="IPR031308">
    <property type="entry name" value="UCP028777"/>
</dbReference>
<evidence type="ECO:0000313" key="3">
    <source>
        <dbReference type="EMBL" id="ARQ69228.1"/>
    </source>
</evidence>
<keyword evidence="1" id="KW-1133">Transmembrane helix</keyword>
<dbReference type="KEGG" id="smao:CAG99_10460"/>
<feature type="domain" description="Inner membrane component" evidence="2">
    <location>
        <begin position="68"/>
        <end position="118"/>
    </location>
</feature>
<dbReference type="NCBIfam" id="NF008740">
    <property type="entry name" value="PRK11770.1-2"/>
    <property type="match status" value="1"/>
</dbReference>
<dbReference type="PIRSF" id="PIRSF028777">
    <property type="entry name" value="UCP028777"/>
    <property type="match status" value="1"/>
</dbReference>
<feature type="transmembrane region" description="Helical" evidence="1">
    <location>
        <begin position="62"/>
        <end position="83"/>
    </location>
</feature>
<dbReference type="AlphaFoldDB" id="A0A1W7CWQ9"/>
<keyword evidence="1" id="KW-0812">Transmembrane</keyword>
<proteinExistence type="predicted"/>
<name>A0A1W7CWQ9_9ACTN</name>
<evidence type="ECO:0000313" key="4">
    <source>
        <dbReference type="Proteomes" id="UP000194218"/>
    </source>
</evidence>
<dbReference type="GO" id="GO:0005886">
    <property type="term" value="C:plasma membrane"/>
    <property type="evidence" value="ECO:0007669"/>
    <property type="project" value="TreeGrafter"/>
</dbReference>
<accession>A0A1W7CWQ9</accession>
<keyword evidence="1" id="KW-0472">Membrane</keyword>
<dbReference type="PANTHER" id="PTHR42903:SF1">
    <property type="entry name" value="INNER MEMBRANE PROTEIN YCCF"/>
    <property type="match status" value="1"/>
</dbReference>
<dbReference type="EMBL" id="CP021121">
    <property type="protein sequence ID" value="ARQ69228.1"/>
    <property type="molecule type" value="Genomic_DNA"/>
</dbReference>
<protein>
    <recommendedName>
        <fullName evidence="2">Inner membrane component domain-containing protein</fullName>
    </recommendedName>
</protein>
<feature type="transmembrane region" description="Helical" evidence="1">
    <location>
        <begin position="89"/>
        <end position="109"/>
    </location>
</feature>
<sequence>MKTLLNVIWLIFSGLWMALGYAVAGLICFVLVVTIPFGIACFRIARYALWPFGNRVTDRADAGLASGVGNVVWFIVAGIWITIGHVLAGVAFCLTLIGIPFGIAHFKMIPVSLMPLGRRIVPSSAPDAYPHYRWG</sequence>
<dbReference type="PANTHER" id="PTHR42903">
    <property type="entry name" value="INNER MEMBRANE PROTEIN YCCF"/>
    <property type="match status" value="1"/>
</dbReference>
<feature type="transmembrane region" description="Helical" evidence="1">
    <location>
        <begin position="20"/>
        <end position="42"/>
    </location>
</feature>
<keyword evidence="4" id="KW-1185">Reference proteome</keyword>
<evidence type="ECO:0000256" key="1">
    <source>
        <dbReference type="SAM" id="Phobius"/>
    </source>
</evidence>
<feature type="domain" description="Inner membrane component" evidence="2">
    <location>
        <begin position="4"/>
        <end position="54"/>
    </location>
</feature>
<dbReference type="Proteomes" id="UP000194218">
    <property type="component" value="Chromosome"/>
</dbReference>
<dbReference type="InterPro" id="IPR005185">
    <property type="entry name" value="YccF"/>
</dbReference>